<evidence type="ECO:0000313" key="9">
    <source>
        <dbReference type="Proteomes" id="UP000807306"/>
    </source>
</evidence>
<evidence type="ECO:0000256" key="3">
    <source>
        <dbReference type="ARBA" id="ARBA00022833"/>
    </source>
</evidence>
<dbReference type="Proteomes" id="UP000807306">
    <property type="component" value="Unassembled WGS sequence"/>
</dbReference>
<feature type="region of interest" description="Disordered" evidence="6">
    <location>
        <begin position="54"/>
        <end position="85"/>
    </location>
</feature>
<gene>
    <name evidence="8" type="ORF">CPB83DRAFT_852852</name>
</gene>
<evidence type="ECO:0000256" key="6">
    <source>
        <dbReference type="SAM" id="MobiDB-lite"/>
    </source>
</evidence>
<proteinExistence type="predicted"/>
<feature type="coiled-coil region" evidence="5">
    <location>
        <begin position="214"/>
        <end position="248"/>
    </location>
</feature>
<dbReference type="PROSITE" id="PS51999">
    <property type="entry name" value="ZF_GRF"/>
    <property type="match status" value="1"/>
</dbReference>
<reference evidence="8" key="1">
    <citation type="submission" date="2020-11" db="EMBL/GenBank/DDBJ databases">
        <authorList>
            <consortium name="DOE Joint Genome Institute"/>
            <person name="Ahrendt S."/>
            <person name="Riley R."/>
            <person name="Andreopoulos W."/>
            <person name="Labutti K."/>
            <person name="Pangilinan J."/>
            <person name="Ruiz-Duenas F.J."/>
            <person name="Barrasa J.M."/>
            <person name="Sanchez-Garcia M."/>
            <person name="Camarero S."/>
            <person name="Miyauchi S."/>
            <person name="Serrano A."/>
            <person name="Linde D."/>
            <person name="Babiker R."/>
            <person name="Drula E."/>
            <person name="Ayuso-Fernandez I."/>
            <person name="Pacheco R."/>
            <person name="Padilla G."/>
            <person name="Ferreira P."/>
            <person name="Barriuso J."/>
            <person name="Kellner H."/>
            <person name="Castanera R."/>
            <person name="Alfaro M."/>
            <person name="Ramirez L."/>
            <person name="Pisabarro A.G."/>
            <person name="Kuo A."/>
            <person name="Tritt A."/>
            <person name="Lipzen A."/>
            <person name="He G."/>
            <person name="Yan M."/>
            <person name="Ng V."/>
            <person name="Cullen D."/>
            <person name="Martin F."/>
            <person name="Rosso M.-N."/>
            <person name="Henrissat B."/>
            <person name="Hibbett D."/>
            <person name="Martinez A.T."/>
            <person name="Grigoriev I.V."/>
        </authorList>
    </citation>
    <scope>NUCLEOTIDE SEQUENCE</scope>
    <source>
        <strain evidence="8">CBS 506.95</strain>
    </source>
</reference>
<feature type="domain" description="GRF-type" evidence="7">
    <location>
        <begin position="11"/>
        <end position="52"/>
    </location>
</feature>
<dbReference type="GO" id="GO:0008270">
    <property type="term" value="F:zinc ion binding"/>
    <property type="evidence" value="ECO:0007669"/>
    <property type="project" value="UniProtKB-KW"/>
</dbReference>
<sequence>MATFTPKIIKCQHGLQCTHFVSHKQGGRIFYRCPLPISDKERCSIFKWDDELSEAENRGSDQHIPPTTSSALPNLPSTPVQGQKRSFNQSFTDDHAQSPSSHKRTRLMEAALKRETEDTLLPMRPQTPLRRLGQRLSFNAGSQPRTPFRASNAEPGPSKHQDDDAPGGSQYTLAGDEAQELDADSVRDLLTKLSDLPDYIIKLERKKLAAERSRDIKAKKIADLEQENANLRIRLEELEELVAILEAES</sequence>
<evidence type="ECO:0000313" key="8">
    <source>
        <dbReference type="EMBL" id="KAF9529203.1"/>
    </source>
</evidence>
<dbReference type="Pfam" id="PF06839">
    <property type="entry name" value="Zn_ribbon_GRF"/>
    <property type="match status" value="1"/>
</dbReference>
<dbReference type="EMBL" id="MU157847">
    <property type="protein sequence ID" value="KAF9529203.1"/>
    <property type="molecule type" value="Genomic_DNA"/>
</dbReference>
<feature type="region of interest" description="Disordered" evidence="6">
    <location>
        <begin position="113"/>
        <end position="170"/>
    </location>
</feature>
<feature type="compositionally biased region" description="Polar residues" evidence="6">
    <location>
        <begin position="136"/>
        <end position="145"/>
    </location>
</feature>
<organism evidence="8 9">
    <name type="scientific">Crepidotus variabilis</name>
    <dbReference type="NCBI Taxonomy" id="179855"/>
    <lineage>
        <taxon>Eukaryota</taxon>
        <taxon>Fungi</taxon>
        <taxon>Dikarya</taxon>
        <taxon>Basidiomycota</taxon>
        <taxon>Agaricomycotina</taxon>
        <taxon>Agaricomycetes</taxon>
        <taxon>Agaricomycetidae</taxon>
        <taxon>Agaricales</taxon>
        <taxon>Agaricineae</taxon>
        <taxon>Crepidotaceae</taxon>
        <taxon>Crepidotus</taxon>
    </lineage>
</organism>
<dbReference type="AlphaFoldDB" id="A0A9P6JQU3"/>
<name>A0A9P6JQU3_9AGAR</name>
<keyword evidence="9" id="KW-1185">Reference proteome</keyword>
<evidence type="ECO:0000256" key="5">
    <source>
        <dbReference type="SAM" id="Coils"/>
    </source>
</evidence>
<dbReference type="InterPro" id="IPR010666">
    <property type="entry name" value="Znf_GRF"/>
</dbReference>
<evidence type="ECO:0000256" key="2">
    <source>
        <dbReference type="ARBA" id="ARBA00022771"/>
    </source>
</evidence>
<feature type="compositionally biased region" description="Polar residues" evidence="6">
    <location>
        <begin position="65"/>
        <end position="85"/>
    </location>
</feature>
<keyword evidence="2 4" id="KW-0863">Zinc-finger</keyword>
<dbReference type="CDD" id="cd14686">
    <property type="entry name" value="bZIP"/>
    <property type="match status" value="1"/>
</dbReference>
<accession>A0A9P6JQU3</accession>
<comment type="caution">
    <text evidence="8">The sequence shown here is derived from an EMBL/GenBank/DDBJ whole genome shotgun (WGS) entry which is preliminary data.</text>
</comment>
<evidence type="ECO:0000256" key="1">
    <source>
        <dbReference type="ARBA" id="ARBA00022723"/>
    </source>
</evidence>
<keyword evidence="5" id="KW-0175">Coiled coil</keyword>
<protein>
    <recommendedName>
        <fullName evidence="7">GRF-type domain-containing protein</fullName>
    </recommendedName>
</protein>
<keyword evidence="3" id="KW-0862">Zinc</keyword>
<dbReference type="OrthoDB" id="5418639at2759"/>
<evidence type="ECO:0000256" key="4">
    <source>
        <dbReference type="PROSITE-ProRule" id="PRU01343"/>
    </source>
</evidence>
<keyword evidence="1" id="KW-0479">Metal-binding</keyword>
<evidence type="ECO:0000259" key="7">
    <source>
        <dbReference type="PROSITE" id="PS51999"/>
    </source>
</evidence>